<accession>A0ABU1IQ29</accession>
<keyword evidence="9" id="KW-1185">Reference proteome</keyword>
<feature type="transmembrane region" description="Helical" evidence="6">
    <location>
        <begin position="110"/>
        <end position="131"/>
    </location>
</feature>
<evidence type="ECO:0000313" key="8">
    <source>
        <dbReference type="EMBL" id="MDR6226642.1"/>
    </source>
</evidence>
<organism evidence="8 9">
    <name type="scientific">Desmospora profundinema</name>
    <dbReference type="NCBI Taxonomy" id="1571184"/>
    <lineage>
        <taxon>Bacteria</taxon>
        <taxon>Bacillati</taxon>
        <taxon>Bacillota</taxon>
        <taxon>Bacilli</taxon>
        <taxon>Bacillales</taxon>
        <taxon>Thermoactinomycetaceae</taxon>
        <taxon>Desmospora</taxon>
    </lineage>
</organism>
<keyword evidence="2 5" id="KW-0812">Transmembrane</keyword>
<feature type="transmembrane region" description="Helical" evidence="6">
    <location>
        <begin position="58"/>
        <end position="78"/>
    </location>
</feature>
<evidence type="ECO:0000256" key="3">
    <source>
        <dbReference type="ARBA" id="ARBA00022989"/>
    </source>
</evidence>
<protein>
    <submittedName>
        <fullName evidence="8">YidC/Oxa1 family membrane protein insertase</fullName>
    </submittedName>
</protein>
<dbReference type="RefSeq" id="WP_309866801.1">
    <property type="nucleotide sequence ID" value="NZ_JAVDQG010000005.1"/>
</dbReference>
<keyword evidence="3 6" id="KW-1133">Transmembrane helix</keyword>
<comment type="similarity">
    <text evidence="5">Belongs to the OXA1/ALB3/YidC family.</text>
</comment>
<dbReference type="PRINTS" id="PR00701">
    <property type="entry name" value="60KDINNERMP"/>
</dbReference>
<dbReference type="PROSITE" id="PS51257">
    <property type="entry name" value="PROKAR_LIPOPROTEIN"/>
    <property type="match status" value="1"/>
</dbReference>
<feature type="transmembrane region" description="Helical" evidence="6">
    <location>
        <begin position="183"/>
        <end position="205"/>
    </location>
</feature>
<evidence type="ECO:0000256" key="4">
    <source>
        <dbReference type="ARBA" id="ARBA00023136"/>
    </source>
</evidence>
<evidence type="ECO:0000313" key="9">
    <source>
        <dbReference type="Proteomes" id="UP001185012"/>
    </source>
</evidence>
<gene>
    <name evidence="8" type="ORF">JOE21_002649</name>
</gene>
<dbReference type="Pfam" id="PF02096">
    <property type="entry name" value="60KD_IMP"/>
    <property type="match status" value="1"/>
</dbReference>
<evidence type="ECO:0000256" key="6">
    <source>
        <dbReference type="SAM" id="Phobius"/>
    </source>
</evidence>
<comment type="caution">
    <text evidence="8">The sequence shown here is derived from an EMBL/GenBank/DDBJ whole genome shotgun (WGS) entry which is preliminary data.</text>
</comment>
<dbReference type="InterPro" id="IPR028055">
    <property type="entry name" value="YidC/Oxa/ALB_C"/>
</dbReference>
<evidence type="ECO:0000259" key="7">
    <source>
        <dbReference type="Pfam" id="PF02096"/>
    </source>
</evidence>
<dbReference type="InterPro" id="IPR001708">
    <property type="entry name" value="YidC/ALB3/OXA1/COX18"/>
</dbReference>
<evidence type="ECO:0000256" key="1">
    <source>
        <dbReference type="ARBA" id="ARBA00004141"/>
    </source>
</evidence>
<evidence type="ECO:0000256" key="5">
    <source>
        <dbReference type="RuleBase" id="RU003945"/>
    </source>
</evidence>
<feature type="domain" description="Membrane insertase YidC/Oxa/ALB C-terminal" evidence="7">
    <location>
        <begin position="114"/>
        <end position="216"/>
    </location>
</feature>
<dbReference type="Proteomes" id="UP001185012">
    <property type="component" value="Unassembled WGS sequence"/>
</dbReference>
<proteinExistence type="inferred from homology"/>
<keyword evidence="4 6" id="KW-0472">Membrane</keyword>
<sequence>MKKGRIKRMGILSVAGLTGCESDWREAPSSHQEGVWDLAFVHPLIGLLEWFHRWLGNYGGAILVGTLLFRMWLLPLVFNSLKRSSAWKRWTSAVAALLPKSRRPWTIAPFLIPFFPLLYQLPVIVALYQVVRGDPHIGESRFLWLLLGQPDPWFLLPLAAGWTTAWQGWQESPSDVRHHVGLVLTRLAVFVCTLAVPSALSLYWLTSNVSSRLRQWEGERPKAAETPSL</sequence>
<evidence type="ECO:0000256" key="2">
    <source>
        <dbReference type="ARBA" id="ARBA00022692"/>
    </source>
</evidence>
<dbReference type="PANTHER" id="PTHR12428:SF65">
    <property type="entry name" value="CYTOCHROME C OXIDASE ASSEMBLY PROTEIN COX18, MITOCHONDRIAL"/>
    <property type="match status" value="1"/>
</dbReference>
<dbReference type="PANTHER" id="PTHR12428">
    <property type="entry name" value="OXA1"/>
    <property type="match status" value="1"/>
</dbReference>
<dbReference type="EMBL" id="JAVDQG010000005">
    <property type="protein sequence ID" value="MDR6226642.1"/>
    <property type="molecule type" value="Genomic_DNA"/>
</dbReference>
<name>A0ABU1IQ29_9BACL</name>
<reference evidence="8 9" key="1">
    <citation type="submission" date="2023-07" db="EMBL/GenBank/DDBJ databases">
        <title>Genomic Encyclopedia of Type Strains, Phase IV (KMG-IV): sequencing the most valuable type-strain genomes for metagenomic binning, comparative biology and taxonomic classification.</title>
        <authorList>
            <person name="Goeker M."/>
        </authorList>
    </citation>
    <scope>NUCLEOTIDE SEQUENCE [LARGE SCALE GENOMIC DNA]</scope>
    <source>
        <strain evidence="8 9">DSM 45903</strain>
    </source>
</reference>
<comment type="subcellular location">
    <subcellularLocation>
        <location evidence="1 5">Membrane</location>
        <topology evidence="1 5">Multi-pass membrane protein</topology>
    </subcellularLocation>
</comment>